<evidence type="ECO:0000256" key="1">
    <source>
        <dbReference type="SAM" id="SignalP"/>
    </source>
</evidence>
<dbReference type="EMBL" id="JAPFQA010000038">
    <property type="protein sequence ID" value="MCZ8548716.1"/>
    <property type="molecule type" value="Genomic_DNA"/>
</dbReference>
<dbReference type="PROSITE" id="PS00018">
    <property type="entry name" value="EF_HAND_1"/>
    <property type="match status" value="1"/>
</dbReference>
<comment type="caution">
    <text evidence="3">The sequence shown here is derived from an EMBL/GenBank/DDBJ whole genome shotgun (WGS) entry which is preliminary data.</text>
</comment>
<keyword evidence="1" id="KW-0732">Signal</keyword>
<feature type="signal peptide" evidence="1">
    <location>
        <begin position="1"/>
        <end position="26"/>
    </location>
</feature>
<dbReference type="Gene3D" id="1.10.238.10">
    <property type="entry name" value="EF-hand"/>
    <property type="match status" value="1"/>
</dbReference>
<evidence type="ECO:0000313" key="3">
    <source>
        <dbReference type="EMBL" id="MCZ8548716.1"/>
    </source>
</evidence>
<name>A0ABT4R4M8_9HYPH</name>
<feature type="domain" description="EF-hand" evidence="2">
    <location>
        <begin position="80"/>
        <end position="115"/>
    </location>
</feature>
<dbReference type="RefSeq" id="WP_269908962.1">
    <property type="nucleotide sequence ID" value="NZ_JAPFQA010000038.1"/>
</dbReference>
<dbReference type="InterPro" id="IPR018247">
    <property type="entry name" value="EF_Hand_1_Ca_BS"/>
</dbReference>
<dbReference type="Proteomes" id="UP001152178">
    <property type="component" value="Unassembled WGS sequence"/>
</dbReference>
<dbReference type="CDD" id="cd00051">
    <property type="entry name" value="EFh"/>
    <property type="match status" value="1"/>
</dbReference>
<dbReference type="PROSITE" id="PS50222">
    <property type="entry name" value="EF_HAND_2"/>
    <property type="match status" value="1"/>
</dbReference>
<gene>
    <name evidence="3" type="ORF">OOJ09_31570</name>
</gene>
<evidence type="ECO:0000259" key="2">
    <source>
        <dbReference type="PROSITE" id="PS50222"/>
    </source>
</evidence>
<dbReference type="InterPro" id="IPR002048">
    <property type="entry name" value="EF_hand_dom"/>
</dbReference>
<organism evidence="3 4">
    <name type="scientific">Mesorhizobium qingshengii</name>
    <dbReference type="NCBI Taxonomy" id="1165689"/>
    <lineage>
        <taxon>Bacteria</taxon>
        <taxon>Pseudomonadati</taxon>
        <taxon>Pseudomonadota</taxon>
        <taxon>Alphaproteobacteria</taxon>
        <taxon>Hyphomicrobiales</taxon>
        <taxon>Phyllobacteriaceae</taxon>
        <taxon>Mesorhizobium</taxon>
    </lineage>
</organism>
<dbReference type="SUPFAM" id="SSF47473">
    <property type="entry name" value="EF-hand"/>
    <property type="match status" value="1"/>
</dbReference>
<accession>A0ABT4R4M8</accession>
<feature type="chain" id="PRO_5046901553" evidence="1">
    <location>
        <begin position="27"/>
        <end position="166"/>
    </location>
</feature>
<keyword evidence="4" id="KW-1185">Reference proteome</keyword>
<proteinExistence type="predicted"/>
<sequence>MKRSTKLTLSVVAALGLAAVAVPVIAQQMQHGGMMGDGMGMVRGHGGMMGSGMGTMMGDPQSYVMATFDTNKDGTLSPEEMTAGIQAELKTYDTDANGKLSLEEFAVMHAAHTRPMTVRAFQMHDADGDAQVTEAEMAAMDEMMQSHMAGRQVGMPGIGKGMMDNN</sequence>
<protein>
    <submittedName>
        <fullName evidence="3">EF-hand domain-containing protein</fullName>
    </submittedName>
</protein>
<dbReference type="InterPro" id="IPR011992">
    <property type="entry name" value="EF-hand-dom_pair"/>
</dbReference>
<dbReference type="Pfam" id="PF13202">
    <property type="entry name" value="EF-hand_5"/>
    <property type="match status" value="2"/>
</dbReference>
<evidence type="ECO:0000313" key="4">
    <source>
        <dbReference type="Proteomes" id="UP001152178"/>
    </source>
</evidence>
<reference evidence="3" key="1">
    <citation type="submission" date="2022-11" db="EMBL/GenBank/DDBJ databases">
        <authorList>
            <person name="Coimbra C."/>
        </authorList>
    </citation>
    <scope>NUCLEOTIDE SEQUENCE</scope>
    <source>
        <strain evidence="3">Jales19</strain>
    </source>
</reference>